<keyword evidence="7" id="KW-0732">Signal</keyword>
<dbReference type="GO" id="GO:0046872">
    <property type="term" value="F:metal ion binding"/>
    <property type="evidence" value="ECO:0007669"/>
    <property type="project" value="UniProtKB-KW"/>
</dbReference>
<dbReference type="PANTHER" id="PTHR11409">
    <property type="entry name" value="ADENOSINE DEAMINASE"/>
    <property type="match status" value="1"/>
</dbReference>
<organism evidence="12 13">
    <name type="scientific">Prymnesium parvum</name>
    <name type="common">Toxic golden alga</name>
    <dbReference type="NCBI Taxonomy" id="97485"/>
    <lineage>
        <taxon>Eukaryota</taxon>
        <taxon>Haptista</taxon>
        <taxon>Haptophyta</taxon>
        <taxon>Prymnesiophyceae</taxon>
        <taxon>Prymnesiales</taxon>
        <taxon>Prymnesiaceae</taxon>
        <taxon>Prymnesium</taxon>
    </lineage>
</organism>
<dbReference type="Proteomes" id="UP001515480">
    <property type="component" value="Unassembled WGS sequence"/>
</dbReference>
<proteinExistence type="inferred from homology"/>
<dbReference type="Pfam" id="PF08451">
    <property type="entry name" value="A_deaminase_N"/>
    <property type="match status" value="1"/>
</dbReference>
<evidence type="ECO:0000256" key="5">
    <source>
        <dbReference type="ARBA" id="ARBA00022525"/>
    </source>
</evidence>
<dbReference type="Pfam" id="PF00962">
    <property type="entry name" value="A_deaminase"/>
    <property type="match status" value="1"/>
</dbReference>
<dbReference type="InterPro" id="IPR001365">
    <property type="entry name" value="A_deaminase_dom"/>
</dbReference>
<comment type="caution">
    <text evidence="12">The sequence shown here is derived from an EMBL/GenBank/DDBJ whole genome shotgun (WGS) entry which is preliminary data.</text>
</comment>
<protein>
    <recommendedName>
        <fullName evidence="4">adenosine deaminase</fullName>
        <ecNumber evidence="4">3.5.4.4</ecNumber>
    </recommendedName>
</protein>
<evidence type="ECO:0000313" key="12">
    <source>
        <dbReference type="EMBL" id="KAL1524117.1"/>
    </source>
</evidence>
<evidence type="ECO:0000256" key="8">
    <source>
        <dbReference type="ARBA" id="ARBA00022801"/>
    </source>
</evidence>
<name>A0AB34JTG5_PRYPA</name>
<evidence type="ECO:0000256" key="3">
    <source>
        <dbReference type="ARBA" id="ARBA00006083"/>
    </source>
</evidence>
<feature type="domain" description="Adenosine deaminase" evidence="10">
    <location>
        <begin position="184"/>
        <end position="475"/>
    </location>
</feature>
<dbReference type="InterPro" id="IPR006331">
    <property type="entry name" value="ADGF"/>
</dbReference>
<gene>
    <name evidence="12" type="ORF">AB1Y20_019026</name>
</gene>
<dbReference type="Gene3D" id="3.20.20.140">
    <property type="entry name" value="Metal-dependent hydrolases"/>
    <property type="match status" value="1"/>
</dbReference>
<evidence type="ECO:0000256" key="2">
    <source>
        <dbReference type="ARBA" id="ARBA00004613"/>
    </source>
</evidence>
<feature type="domain" description="Adenosine/AMP deaminase N-terminal" evidence="11">
    <location>
        <begin position="13"/>
        <end position="83"/>
    </location>
</feature>
<comment type="catalytic activity">
    <reaction evidence="9">
        <text>adenosine + H2O + H(+) = inosine + NH4(+)</text>
        <dbReference type="Rhea" id="RHEA:24408"/>
        <dbReference type="ChEBI" id="CHEBI:15377"/>
        <dbReference type="ChEBI" id="CHEBI:15378"/>
        <dbReference type="ChEBI" id="CHEBI:16335"/>
        <dbReference type="ChEBI" id="CHEBI:17596"/>
        <dbReference type="ChEBI" id="CHEBI:28938"/>
        <dbReference type="EC" id="3.5.4.4"/>
    </reaction>
</comment>
<dbReference type="PANTHER" id="PTHR11409:SF39">
    <property type="entry name" value="ADENOSINE DEAMINASE 2"/>
    <property type="match status" value="1"/>
</dbReference>
<comment type="cofactor">
    <cofactor evidence="1">
        <name>Zn(2+)</name>
        <dbReference type="ChEBI" id="CHEBI:29105"/>
    </cofactor>
</comment>
<dbReference type="GO" id="GO:0004000">
    <property type="term" value="F:adenosine deaminase activity"/>
    <property type="evidence" value="ECO:0007669"/>
    <property type="project" value="InterPro"/>
</dbReference>
<keyword evidence="6" id="KW-0479">Metal-binding</keyword>
<dbReference type="GO" id="GO:0046103">
    <property type="term" value="P:inosine biosynthetic process"/>
    <property type="evidence" value="ECO:0007669"/>
    <property type="project" value="TreeGrafter"/>
</dbReference>
<comment type="subcellular location">
    <subcellularLocation>
        <location evidence="2">Secreted</location>
    </subcellularLocation>
</comment>
<evidence type="ECO:0000256" key="9">
    <source>
        <dbReference type="ARBA" id="ARBA00047764"/>
    </source>
</evidence>
<keyword evidence="5" id="KW-0964">Secreted</keyword>
<accession>A0AB34JTG5</accession>
<dbReference type="EMBL" id="JBGBPQ010000005">
    <property type="protein sequence ID" value="KAL1524117.1"/>
    <property type="molecule type" value="Genomic_DNA"/>
</dbReference>
<dbReference type="InterPro" id="IPR006330">
    <property type="entry name" value="Ado/ade_deaminase"/>
</dbReference>
<dbReference type="FunFam" id="3.20.20.140:FF:000017">
    <property type="entry name" value="Adenosine deaminase 2"/>
    <property type="match status" value="1"/>
</dbReference>
<keyword evidence="8" id="KW-0378">Hydrolase</keyword>
<evidence type="ECO:0000256" key="6">
    <source>
        <dbReference type="ARBA" id="ARBA00022723"/>
    </source>
</evidence>
<dbReference type="NCBIfam" id="TIGR01431">
    <property type="entry name" value="adm_rel"/>
    <property type="match status" value="1"/>
</dbReference>
<evidence type="ECO:0000256" key="1">
    <source>
        <dbReference type="ARBA" id="ARBA00001947"/>
    </source>
</evidence>
<evidence type="ECO:0000313" key="13">
    <source>
        <dbReference type="Proteomes" id="UP001515480"/>
    </source>
</evidence>
<evidence type="ECO:0000259" key="10">
    <source>
        <dbReference type="Pfam" id="PF00962"/>
    </source>
</evidence>
<sequence length="492" mass="54002">MLLGCLSLGSAGLPYAAKREAMIRAECNASLGGAIALTPQEAAADRVLRAAKAEAYSSDPFLASRSFFQTQRQINASKLFTLLQPLPKGAALHLHFDSMLDTRWFLPVTYESNCFVCWPSTAALPVSFRFLTNATAGPTCEAGWQRMSTLRATTRNVTALDELVYEALSLPPASKQAYPDVDSAWRKFQALFGVVGGLLNYLPVYRRYVAAVMDRFVDDNVQRLELRGGLLSNITYTLDQVEQTAEFAVQLWLDTAASRKLNIAFIYSALRSQPPEAIALELRRAKELQAAFPSKVIGFDLVGQEDPGRPLVDFAAMLQAAASPRAGPPLPYVFHAGETKYFGAKADVNLYDALLLNTSRIGHGFALRNHPELRRAVRERGIGIEVCPLSNQVLGLVDDLRNHPLASFIAEALPVVISSDDPGFWGATAVNYDWWVAFVVAGEACAGIGLLKQLAINSIEQSLLTKGERAAVMSEWQRRWGQYVDWVVSQAK</sequence>
<evidence type="ECO:0000259" key="11">
    <source>
        <dbReference type="Pfam" id="PF08451"/>
    </source>
</evidence>
<keyword evidence="13" id="KW-1185">Reference proteome</keyword>
<evidence type="ECO:0000256" key="7">
    <source>
        <dbReference type="ARBA" id="ARBA00022729"/>
    </source>
</evidence>
<dbReference type="InterPro" id="IPR032466">
    <property type="entry name" value="Metal_Hydrolase"/>
</dbReference>
<comment type="similarity">
    <text evidence="3">Belongs to the metallo-dependent hydrolases superfamily. Adenosine and AMP deaminases family. ADGF subfamily.</text>
</comment>
<dbReference type="EC" id="3.5.4.4" evidence="4"/>
<dbReference type="AlphaFoldDB" id="A0AB34JTG5"/>
<evidence type="ECO:0000256" key="4">
    <source>
        <dbReference type="ARBA" id="ARBA00012784"/>
    </source>
</evidence>
<dbReference type="SUPFAM" id="SSF51556">
    <property type="entry name" value="Metallo-dependent hydrolases"/>
    <property type="match status" value="1"/>
</dbReference>
<dbReference type="GO" id="GO:0005615">
    <property type="term" value="C:extracellular space"/>
    <property type="evidence" value="ECO:0007669"/>
    <property type="project" value="InterPro"/>
</dbReference>
<reference evidence="12 13" key="1">
    <citation type="journal article" date="2024" name="Science">
        <title>Giant polyketide synthase enzymes in the biosynthesis of giant marine polyether toxins.</title>
        <authorList>
            <person name="Fallon T.R."/>
            <person name="Shende V.V."/>
            <person name="Wierzbicki I.H."/>
            <person name="Pendleton A.L."/>
            <person name="Watervoot N.F."/>
            <person name="Auber R.P."/>
            <person name="Gonzalez D.J."/>
            <person name="Wisecaver J.H."/>
            <person name="Moore B.S."/>
        </authorList>
    </citation>
    <scope>NUCLEOTIDE SEQUENCE [LARGE SCALE GENOMIC DNA]</scope>
    <source>
        <strain evidence="12 13">12B1</strain>
    </source>
</reference>
<dbReference type="GO" id="GO:0006154">
    <property type="term" value="P:adenosine catabolic process"/>
    <property type="evidence" value="ECO:0007669"/>
    <property type="project" value="InterPro"/>
</dbReference>
<dbReference type="InterPro" id="IPR013659">
    <property type="entry name" value="A_deaminase_N"/>
</dbReference>